<dbReference type="SMART" id="SM00179">
    <property type="entry name" value="EGF_CA"/>
    <property type="match status" value="1"/>
</dbReference>
<dbReference type="PROSITE" id="PS50011">
    <property type="entry name" value="PROTEIN_KINASE_DOM"/>
    <property type="match status" value="1"/>
</dbReference>
<evidence type="ECO:0000256" key="8">
    <source>
        <dbReference type="ARBA" id="ARBA00047558"/>
    </source>
</evidence>
<dbReference type="InterPro" id="IPR001245">
    <property type="entry name" value="Ser-Thr/Tyr_kinase_cat_dom"/>
</dbReference>
<evidence type="ECO:0000256" key="10">
    <source>
        <dbReference type="PROSITE-ProRule" id="PRU00076"/>
    </source>
</evidence>
<evidence type="ECO:0000313" key="15">
    <source>
        <dbReference type="EMBL" id="MED6216718.1"/>
    </source>
</evidence>
<dbReference type="CDD" id="cd00054">
    <property type="entry name" value="EGF_CA"/>
    <property type="match status" value="1"/>
</dbReference>
<dbReference type="SUPFAM" id="SSF56112">
    <property type="entry name" value="Protein kinase-like (PK-like)"/>
    <property type="match status" value="1"/>
</dbReference>
<evidence type="ECO:0000256" key="7">
    <source>
        <dbReference type="ARBA" id="ARBA00023180"/>
    </source>
</evidence>
<dbReference type="PROSITE" id="PS00108">
    <property type="entry name" value="PROTEIN_KINASE_ST"/>
    <property type="match status" value="1"/>
</dbReference>
<keyword evidence="11" id="KW-1133">Transmembrane helix</keyword>
<dbReference type="Proteomes" id="UP001341840">
    <property type="component" value="Unassembled WGS sequence"/>
</dbReference>
<dbReference type="InterPro" id="IPR008271">
    <property type="entry name" value="Ser/Thr_kinase_AS"/>
</dbReference>
<comment type="caution">
    <text evidence="15">The sequence shown here is derived from an EMBL/GenBank/DDBJ whole genome shotgun (WGS) entry which is preliminary data.</text>
</comment>
<evidence type="ECO:0000256" key="2">
    <source>
        <dbReference type="ARBA" id="ARBA00022729"/>
    </source>
</evidence>
<keyword evidence="6" id="KW-1015">Disulfide bond</keyword>
<dbReference type="SMART" id="SM00181">
    <property type="entry name" value="EGF"/>
    <property type="match status" value="2"/>
</dbReference>
<dbReference type="SMART" id="SM00220">
    <property type="entry name" value="S_TKc"/>
    <property type="match status" value="1"/>
</dbReference>
<feature type="chain" id="PRO_5046120719" evidence="12">
    <location>
        <begin position="29"/>
        <end position="754"/>
    </location>
</feature>
<keyword evidence="4" id="KW-0418">Kinase</keyword>
<feature type="domain" description="Protein kinase" evidence="13">
    <location>
        <begin position="433"/>
        <end position="706"/>
    </location>
</feature>
<evidence type="ECO:0000259" key="14">
    <source>
        <dbReference type="PROSITE" id="PS50026"/>
    </source>
</evidence>
<keyword evidence="11" id="KW-0472">Membrane</keyword>
<dbReference type="PROSITE" id="PS50026">
    <property type="entry name" value="EGF_3"/>
    <property type="match status" value="1"/>
</dbReference>
<protein>
    <submittedName>
        <fullName evidence="15">Uncharacterized protein</fullName>
    </submittedName>
</protein>
<evidence type="ECO:0000256" key="6">
    <source>
        <dbReference type="ARBA" id="ARBA00023157"/>
    </source>
</evidence>
<comment type="caution">
    <text evidence="10">Lacks conserved residue(s) required for the propagation of feature annotation.</text>
</comment>
<comment type="subcellular location">
    <subcellularLocation>
        <location evidence="1">Membrane</location>
        <topology evidence="1">Single-pass type I membrane protein</topology>
    </subcellularLocation>
</comment>
<dbReference type="PANTHER" id="PTHR27005">
    <property type="entry name" value="WALL-ASSOCIATED RECEPTOR KINASE-LIKE 21"/>
    <property type="match status" value="1"/>
</dbReference>
<evidence type="ECO:0000256" key="9">
    <source>
        <dbReference type="ARBA" id="ARBA00047951"/>
    </source>
</evidence>
<dbReference type="InterPro" id="IPR011009">
    <property type="entry name" value="Kinase-like_dom_sf"/>
</dbReference>
<evidence type="ECO:0000256" key="5">
    <source>
        <dbReference type="ARBA" id="ARBA00022840"/>
    </source>
</evidence>
<keyword evidence="11" id="KW-0812">Transmembrane</keyword>
<dbReference type="InterPro" id="IPR045274">
    <property type="entry name" value="WAK-like"/>
</dbReference>
<dbReference type="Pfam" id="PF07714">
    <property type="entry name" value="PK_Tyr_Ser-Thr"/>
    <property type="match status" value="1"/>
</dbReference>
<feature type="signal peptide" evidence="12">
    <location>
        <begin position="1"/>
        <end position="28"/>
    </location>
</feature>
<evidence type="ECO:0000256" key="3">
    <source>
        <dbReference type="ARBA" id="ARBA00022741"/>
    </source>
</evidence>
<dbReference type="Gene3D" id="2.10.25.10">
    <property type="entry name" value="Laminin"/>
    <property type="match status" value="1"/>
</dbReference>
<keyword evidence="3" id="KW-0547">Nucleotide-binding</keyword>
<dbReference type="Pfam" id="PF13947">
    <property type="entry name" value="GUB_WAK_bind"/>
    <property type="match status" value="1"/>
</dbReference>
<keyword evidence="10" id="KW-0245">EGF-like domain</keyword>
<evidence type="ECO:0000256" key="12">
    <source>
        <dbReference type="SAM" id="SignalP"/>
    </source>
</evidence>
<dbReference type="InterPro" id="IPR025287">
    <property type="entry name" value="WAK_GUB"/>
</dbReference>
<keyword evidence="4" id="KW-0808">Transferase</keyword>
<gene>
    <name evidence="15" type="ORF">PIB30_010466</name>
</gene>
<keyword evidence="5" id="KW-0067">ATP-binding</keyword>
<dbReference type="InterPro" id="IPR000742">
    <property type="entry name" value="EGF"/>
</dbReference>
<dbReference type="Gene3D" id="3.30.200.20">
    <property type="entry name" value="Phosphorylase Kinase, domain 1"/>
    <property type="match status" value="1"/>
</dbReference>
<dbReference type="EMBL" id="JASCZI010271885">
    <property type="protein sequence ID" value="MED6216718.1"/>
    <property type="molecule type" value="Genomic_DNA"/>
</dbReference>
<dbReference type="InterPro" id="IPR001881">
    <property type="entry name" value="EGF-like_Ca-bd_dom"/>
</dbReference>
<evidence type="ECO:0000259" key="13">
    <source>
        <dbReference type="PROSITE" id="PS50011"/>
    </source>
</evidence>
<reference evidence="15 16" key="1">
    <citation type="journal article" date="2023" name="Plants (Basel)">
        <title>Bridging the Gap: Combining Genomics and Transcriptomics Approaches to Understand Stylosanthes scabra, an Orphan Legume from the Brazilian Caatinga.</title>
        <authorList>
            <person name="Ferreira-Neto J.R.C."/>
            <person name="da Silva M.D."/>
            <person name="Binneck E."/>
            <person name="de Melo N.F."/>
            <person name="da Silva R.H."/>
            <person name="de Melo A.L.T.M."/>
            <person name="Pandolfi V."/>
            <person name="Bustamante F.O."/>
            <person name="Brasileiro-Vidal A.C."/>
            <person name="Benko-Iseppon A.M."/>
        </authorList>
    </citation>
    <scope>NUCLEOTIDE SEQUENCE [LARGE SCALE GENOMIC DNA]</scope>
    <source>
        <tissue evidence="15">Leaves</tissue>
    </source>
</reference>
<proteinExistence type="predicted"/>
<evidence type="ECO:0000256" key="4">
    <source>
        <dbReference type="ARBA" id="ARBA00022777"/>
    </source>
</evidence>
<dbReference type="Gene3D" id="1.10.510.10">
    <property type="entry name" value="Transferase(Phosphotransferase) domain 1"/>
    <property type="match status" value="1"/>
</dbReference>
<name>A0ABU6Z5Z7_9FABA</name>
<dbReference type="InterPro" id="IPR000719">
    <property type="entry name" value="Prot_kinase_dom"/>
</dbReference>
<comment type="catalytic activity">
    <reaction evidence="9">
        <text>L-threonyl-[protein] + ATP = O-phospho-L-threonyl-[protein] + ADP + H(+)</text>
        <dbReference type="Rhea" id="RHEA:46608"/>
        <dbReference type="Rhea" id="RHEA-COMP:11060"/>
        <dbReference type="Rhea" id="RHEA-COMP:11605"/>
        <dbReference type="ChEBI" id="CHEBI:15378"/>
        <dbReference type="ChEBI" id="CHEBI:30013"/>
        <dbReference type="ChEBI" id="CHEBI:30616"/>
        <dbReference type="ChEBI" id="CHEBI:61977"/>
        <dbReference type="ChEBI" id="CHEBI:456216"/>
    </reaction>
</comment>
<feature type="transmembrane region" description="Helical" evidence="11">
    <location>
        <begin position="358"/>
        <end position="383"/>
    </location>
</feature>
<comment type="catalytic activity">
    <reaction evidence="8">
        <text>L-seryl-[protein] + ATP = O-phospho-L-seryl-[protein] + ADP + H(+)</text>
        <dbReference type="Rhea" id="RHEA:17989"/>
        <dbReference type="Rhea" id="RHEA-COMP:9863"/>
        <dbReference type="Rhea" id="RHEA-COMP:11604"/>
        <dbReference type="ChEBI" id="CHEBI:15378"/>
        <dbReference type="ChEBI" id="CHEBI:29999"/>
        <dbReference type="ChEBI" id="CHEBI:30616"/>
        <dbReference type="ChEBI" id="CHEBI:83421"/>
        <dbReference type="ChEBI" id="CHEBI:456216"/>
    </reaction>
</comment>
<dbReference type="CDD" id="cd14066">
    <property type="entry name" value="STKc_IRAK"/>
    <property type="match status" value="1"/>
</dbReference>
<evidence type="ECO:0000256" key="1">
    <source>
        <dbReference type="ARBA" id="ARBA00004479"/>
    </source>
</evidence>
<sequence length="754" mass="83684">MAVEYSPKLMLPLLLTLVVVAGLHYCEAGRNKCTQRCGKVDIPFPFGTTMECSLEPKFLVRCTNNNSDPILQDNDRPLRSISLDQGLLRVSLPAAKDCYTGTLKKFKNIESIDWLYDFGSYSMSSSQNEFTTIGCDTLGIVVGYPYSDSFFDKPYAKTCLSYCEKPGDATTGTCAGTGCCHVDVPGSEFKQGLSFISYTFENSLLNNSDKIEFSPCGYAFVAEKEYYKFMADDLISNRLKNITVPVVLDWSVGNLTCEEAKKNNSTYACKGMNVVCYPARNRPGYLCNCTTGFQGNPYLPQGCTDINECLGSHDCVKGTRCHNDPPGNYTCECPKGLIGDGRNNGTKCQTPKPATRNILIIALIVSLSILALFVVGSNAYCGLKKRKLNKLKEQFFQQNGGLLLQQKIAKHRGSIQTAKIFSIKELKKATNNFDEDKILGRGGQGIVYKGVLQDDTIVAIKKSKISDQRQIEQFINEVIILSQINHTNVVKLLGCCLETQVPLLVYEFIQGGTLYDHLHAQRQSLRLNWKARLRIAAETAGALAYLHSATCPPIIHRDVKTTNILLDHNLKAKVSDFGASKIVPLDNTELSTLVKGTLGYLDPEYFHTSYLTEKSDVYSFGVVLAELLTGRKALCFELPENDRNLAMYFVSSMNHGRLHDIMDKAIIEEAKPEQLMEFANMSKRCLRVKGEERPTMKEVAAELEGLRIMEKNMWESVRSSLEETKILLNASSSSSSSAFYSESIGQITVSLGGR</sequence>
<accession>A0ABU6Z5Z7</accession>
<dbReference type="SUPFAM" id="SSF57196">
    <property type="entry name" value="EGF/Laminin"/>
    <property type="match status" value="1"/>
</dbReference>
<organism evidence="15 16">
    <name type="scientific">Stylosanthes scabra</name>
    <dbReference type="NCBI Taxonomy" id="79078"/>
    <lineage>
        <taxon>Eukaryota</taxon>
        <taxon>Viridiplantae</taxon>
        <taxon>Streptophyta</taxon>
        <taxon>Embryophyta</taxon>
        <taxon>Tracheophyta</taxon>
        <taxon>Spermatophyta</taxon>
        <taxon>Magnoliopsida</taxon>
        <taxon>eudicotyledons</taxon>
        <taxon>Gunneridae</taxon>
        <taxon>Pentapetalae</taxon>
        <taxon>rosids</taxon>
        <taxon>fabids</taxon>
        <taxon>Fabales</taxon>
        <taxon>Fabaceae</taxon>
        <taxon>Papilionoideae</taxon>
        <taxon>50 kb inversion clade</taxon>
        <taxon>dalbergioids sensu lato</taxon>
        <taxon>Dalbergieae</taxon>
        <taxon>Pterocarpus clade</taxon>
        <taxon>Stylosanthes</taxon>
    </lineage>
</organism>
<feature type="domain" description="EGF-like" evidence="14">
    <location>
        <begin position="305"/>
        <end position="349"/>
    </location>
</feature>
<evidence type="ECO:0000256" key="11">
    <source>
        <dbReference type="SAM" id="Phobius"/>
    </source>
</evidence>
<keyword evidence="7" id="KW-0325">Glycoprotein</keyword>
<dbReference type="PANTHER" id="PTHR27005:SF511">
    <property type="entry name" value="WALL-ASSOCIATED RECEPTOR KINASE 1-RELATED"/>
    <property type="match status" value="1"/>
</dbReference>
<evidence type="ECO:0000313" key="16">
    <source>
        <dbReference type="Proteomes" id="UP001341840"/>
    </source>
</evidence>
<keyword evidence="2 12" id="KW-0732">Signal</keyword>
<keyword evidence="16" id="KW-1185">Reference proteome</keyword>